<evidence type="ECO:0000313" key="2">
    <source>
        <dbReference type="Proteomes" id="UP000537130"/>
    </source>
</evidence>
<name>A0A7W4Z6V3_9GAMM</name>
<dbReference type="Proteomes" id="UP000537130">
    <property type="component" value="Unassembled WGS sequence"/>
</dbReference>
<evidence type="ECO:0000313" key="1">
    <source>
        <dbReference type="EMBL" id="MBB3048617.1"/>
    </source>
</evidence>
<keyword evidence="2" id="KW-1185">Reference proteome</keyword>
<organism evidence="1 2">
    <name type="scientific">Litorivivens lipolytica</name>
    <dbReference type="NCBI Taxonomy" id="1524264"/>
    <lineage>
        <taxon>Bacteria</taxon>
        <taxon>Pseudomonadati</taxon>
        <taxon>Pseudomonadota</taxon>
        <taxon>Gammaproteobacteria</taxon>
        <taxon>Litorivivens</taxon>
    </lineage>
</organism>
<comment type="caution">
    <text evidence="1">The sequence shown here is derived from an EMBL/GenBank/DDBJ whole genome shotgun (WGS) entry which is preliminary data.</text>
</comment>
<dbReference type="AlphaFoldDB" id="A0A7W4Z6V3"/>
<reference evidence="1 2" key="1">
    <citation type="submission" date="2020-08" db="EMBL/GenBank/DDBJ databases">
        <title>Genomic Encyclopedia of Type Strains, Phase III (KMG-III): the genomes of soil and plant-associated and newly described type strains.</title>
        <authorList>
            <person name="Whitman W."/>
        </authorList>
    </citation>
    <scope>NUCLEOTIDE SEQUENCE [LARGE SCALE GENOMIC DNA]</scope>
    <source>
        <strain evidence="1 2">CECT 8654</strain>
    </source>
</reference>
<dbReference type="EMBL" id="JACHWY010000003">
    <property type="protein sequence ID" value="MBB3048617.1"/>
    <property type="molecule type" value="Genomic_DNA"/>
</dbReference>
<protein>
    <submittedName>
        <fullName evidence="1">Uncharacterized protein</fullName>
    </submittedName>
</protein>
<dbReference type="RefSeq" id="WP_183411396.1">
    <property type="nucleotide sequence ID" value="NZ_JACHWY010000003.1"/>
</dbReference>
<proteinExistence type="predicted"/>
<accession>A0A7W4Z6V3</accession>
<sequence length="149" mass="16928">MEYQLVRLSLRDYEVRKNESLLSSLKFPANFPVSYGYQAETSTGELYELRSTGLFFWKKIRLFKDGVKFGEYSSCATRISGRLLYRDRSNSIFYDGVLVANARNRNLNSGHSGIVSQWRCENPDLEWAVITLLVMSLQGKAASPVSAIP</sequence>
<gene>
    <name evidence="1" type="ORF">FHR99_002891</name>
</gene>